<comment type="caution">
    <text evidence="2">The sequence shown here is derived from an EMBL/GenBank/DDBJ whole genome shotgun (WGS) entry which is preliminary data.</text>
</comment>
<dbReference type="Proteomes" id="UP001474120">
    <property type="component" value="Unassembled WGS sequence"/>
</dbReference>
<dbReference type="InterPro" id="IPR046867">
    <property type="entry name" value="AldOxase/xan_DH_MoCoBD2"/>
</dbReference>
<dbReference type="Gene3D" id="3.30.365.10">
    <property type="entry name" value="Aldehyde oxidase/xanthine dehydrogenase, molybdopterin binding domain"/>
    <property type="match status" value="4"/>
</dbReference>
<evidence type="ECO:0000259" key="1">
    <source>
        <dbReference type="SMART" id="SM01008"/>
    </source>
</evidence>
<gene>
    <name evidence="2" type="ORF">AABB81_02325</name>
</gene>
<dbReference type="RefSeq" id="WP_342158333.1">
    <property type="nucleotide sequence ID" value="NZ_JBCDNA010000001.1"/>
</dbReference>
<feature type="domain" description="Aldehyde oxidase/xanthine dehydrogenase a/b hammerhead" evidence="1">
    <location>
        <begin position="190"/>
        <end position="277"/>
    </location>
</feature>
<dbReference type="InterPro" id="IPR052516">
    <property type="entry name" value="N-heterocyclic_Hydroxylase"/>
</dbReference>
<dbReference type="InterPro" id="IPR000674">
    <property type="entry name" value="Ald_Oxase/Xan_DH_a/b"/>
</dbReference>
<dbReference type="PIRSF" id="PIRSF036389">
    <property type="entry name" value="IOR_B"/>
    <property type="match status" value="1"/>
</dbReference>
<dbReference type="SUPFAM" id="SSF56003">
    <property type="entry name" value="Molybdenum cofactor-binding domain"/>
    <property type="match status" value="2"/>
</dbReference>
<proteinExistence type="predicted"/>
<dbReference type="PANTHER" id="PTHR47495:SF3">
    <property type="entry name" value="BLR6219 PROTEIN"/>
    <property type="match status" value="1"/>
</dbReference>
<dbReference type="Pfam" id="PF20256">
    <property type="entry name" value="MoCoBD_2"/>
    <property type="match status" value="2"/>
</dbReference>
<name>A0ABU9KWZ6_9FLAO</name>
<dbReference type="Gene3D" id="3.90.1170.50">
    <property type="entry name" value="Aldehyde oxidase/xanthine dehydrogenase, a/b hammerhead"/>
    <property type="match status" value="1"/>
</dbReference>
<evidence type="ECO:0000313" key="3">
    <source>
        <dbReference type="Proteomes" id="UP001474120"/>
    </source>
</evidence>
<dbReference type="SMART" id="SM01008">
    <property type="entry name" value="Ald_Xan_dh_C"/>
    <property type="match status" value="1"/>
</dbReference>
<reference evidence="2 3" key="1">
    <citation type="submission" date="2024-04" db="EMBL/GenBank/DDBJ databases">
        <title>whole genome sequencing of Lutimonas vermicola strain IMCC1616.</title>
        <authorList>
            <person name="Bae S.S."/>
        </authorList>
    </citation>
    <scope>NUCLEOTIDE SEQUENCE [LARGE SCALE GENOMIC DNA]</scope>
    <source>
        <strain evidence="2 3">IMCC1616</strain>
    </source>
</reference>
<dbReference type="Pfam" id="PF02738">
    <property type="entry name" value="MoCoBD_1"/>
    <property type="match status" value="1"/>
</dbReference>
<dbReference type="InterPro" id="IPR037165">
    <property type="entry name" value="AldOxase/xan_DH_Mopterin-bd_sf"/>
</dbReference>
<accession>A0ABU9KWZ6</accession>
<protein>
    <submittedName>
        <fullName evidence="2">Molybdopterin cofactor-binding domain-containing protein</fullName>
    </submittedName>
</protein>
<dbReference type="PANTHER" id="PTHR47495">
    <property type="entry name" value="ALDEHYDE DEHYDROGENASE"/>
    <property type="match status" value="1"/>
</dbReference>
<evidence type="ECO:0000313" key="2">
    <source>
        <dbReference type="EMBL" id="MEL4454715.1"/>
    </source>
</evidence>
<dbReference type="InterPro" id="IPR008274">
    <property type="entry name" value="AldOxase/xan_DH_MoCoBD1"/>
</dbReference>
<dbReference type="EMBL" id="JBCDNA010000001">
    <property type="protein sequence ID" value="MEL4454715.1"/>
    <property type="molecule type" value="Genomic_DNA"/>
</dbReference>
<organism evidence="2 3">
    <name type="scientific">Lutimonas vermicola</name>
    <dbReference type="NCBI Taxonomy" id="414288"/>
    <lineage>
        <taxon>Bacteria</taxon>
        <taxon>Pseudomonadati</taxon>
        <taxon>Bacteroidota</taxon>
        <taxon>Flavobacteriia</taxon>
        <taxon>Flavobacteriales</taxon>
        <taxon>Flavobacteriaceae</taxon>
        <taxon>Lutimonas</taxon>
    </lineage>
</organism>
<dbReference type="InterPro" id="IPR012368">
    <property type="entry name" value="OxRdtase_Mopterin-bd_su_IorB"/>
</dbReference>
<sequence>MSLFSGGLLLACDAGGEGSAINTKSSNGNFTPNLFVELKPNGDLILIASRSEMGQGVRTSLTSVIADEMDADWLRVQVRQAPGDDAYGNQNTDGSRSIRTIYEPMRKMGAMARAMLIGAAAKRWNIAEDLCKTALHYVVRSDSGEKIFYGDLVSEAGLMAIPDEPKLKSPDEFIYIGKELKSVDAGDFVKGIPKYGMDIKLDNMLYACIQRCPVTFGSIRSFDDRDSLKISGVKAVHRVDRIEKPFGALGGVAVVASNTWSAIQGKKALKVEWDYGENETYSSSEFMEVITANVHEKGKSIREEGNVSKAFDEADTVVEATYNLPHLVHAPMETPNATAHVKEGSCEVWAPVQAPQTTRKEISDFLDIDLDKVTVHVTFLGGGFGRKSKPDYVLEAVALSQISKQPVQVIWTREDDIQHSYYHAISAQYLKASIKYNSVTGWLHRTAYPSITSTFIPGVTHGAGFEFQQGMTNMPYEISNTTFENGRAPAHLRIGWLRSVYNIIHGFSVNVFADELAHASGKDPLEFRLNMIGSNRIYPSENAYKLDTAKLKNVLRKAAENAGWGRKLPEGHGLGLAVHYSFYSYVATVVEVSVIDGQLKVHEVFTVVDCGTVVNRDTVKAQLEGAAIFGMSLTYYGDITLEKGIVQQSNYHDYQMLRIHQTPKVNIEIIESSEIPTGIGEPGVPVIAPAIINAIFNATGKRYRSLPLKDFGIVT</sequence>
<keyword evidence="3" id="KW-1185">Reference proteome</keyword>